<sequence length="26" mass="3201">MWKHYVYYDCTDLNTKKVYITITVTT</sequence>
<evidence type="ECO:0000313" key="1">
    <source>
        <dbReference type="EMBL" id="JAH05017.1"/>
    </source>
</evidence>
<reference evidence="1" key="1">
    <citation type="submission" date="2014-11" db="EMBL/GenBank/DDBJ databases">
        <authorList>
            <person name="Amaro Gonzalez C."/>
        </authorList>
    </citation>
    <scope>NUCLEOTIDE SEQUENCE</scope>
</reference>
<proteinExistence type="predicted"/>
<dbReference type="AlphaFoldDB" id="A0A0E9PL40"/>
<accession>A0A0E9PL40</accession>
<name>A0A0E9PL40_ANGAN</name>
<dbReference type="EMBL" id="GBXM01103560">
    <property type="protein sequence ID" value="JAH05017.1"/>
    <property type="molecule type" value="Transcribed_RNA"/>
</dbReference>
<organism evidence="1">
    <name type="scientific">Anguilla anguilla</name>
    <name type="common">European freshwater eel</name>
    <name type="synonym">Muraena anguilla</name>
    <dbReference type="NCBI Taxonomy" id="7936"/>
    <lineage>
        <taxon>Eukaryota</taxon>
        <taxon>Metazoa</taxon>
        <taxon>Chordata</taxon>
        <taxon>Craniata</taxon>
        <taxon>Vertebrata</taxon>
        <taxon>Euteleostomi</taxon>
        <taxon>Actinopterygii</taxon>
        <taxon>Neopterygii</taxon>
        <taxon>Teleostei</taxon>
        <taxon>Anguilliformes</taxon>
        <taxon>Anguillidae</taxon>
        <taxon>Anguilla</taxon>
    </lineage>
</organism>
<reference evidence="1" key="2">
    <citation type="journal article" date="2015" name="Fish Shellfish Immunol.">
        <title>Early steps in the European eel (Anguilla anguilla)-Vibrio vulnificus interaction in the gills: Role of the RtxA13 toxin.</title>
        <authorList>
            <person name="Callol A."/>
            <person name="Pajuelo D."/>
            <person name="Ebbesson L."/>
            <person name="Teles M."/>
            <person name="MacKenzie S."/>
            <person name="Amaro C."/>
        </authorList>
    </citation>
    <scope>NUCLEOTIDE SEQUENCE</scope>
</reference>
<protein>
    <submittedName>
        <fullName evidence="1">Uncharacterized protein</fullName>
    </submittedName>
</protein>